<organism evidence="2 3">
    <name type="scientific">Rhizoctonia solani</name>
    <dbReference type="NCBI Taxonomy" id="456999"/>
    <lineage>
        <taxon>Eukaryota</taxon>
        <taxon>Fungi</taxon>
        <taxon>Dikarya</taxon>
        <taxon>Basidiomycota</taxon>
        <taxon>Agaricomycotina</taxon>
        <taxon>Agaricomycetes</taxon>
        <taxon>Cantharellales</taxon>
        <taxon>Ceratobasidiaceae</taxon>
        <taxon>Rhizoctonia</taxon>
    </lineage>
</organism>
<dbReference type="PANTHER" id="PTHR46579">
    <property type="entry name" value="F5/8 TYPE C DOMAIN-CONTAINING PROTEIN-RELATED"/>
    <property type="match status" value="1"/>
</dbReference>
<dbReference type="EMBL" id="JACYCD010000403">
    <property type="protein sequence ID" value="KAF8694983.1"/>
    <property type="molecule type" value="Genomic_DNA"/>
</dbReference>
<evidence type="ECO:0000256" key="1">
    <source>
        <dbReference type="SAM" id="MobiDB-lite"/>
    </source>
</evidence>
<evidence type="ECO:0000313" key="2">
    <source>
        <dbReference type="EMBL" id="KAF8694983.1"/>
    </source>
</evidence>
<feature type="compositionally biased region" description="Polar residues" evidence="1">
    <location>
        <begin position="737"/>
        <end position="746"/>
    </location>
</feature>
<dbReference type="AlphaFoldDB" id="A0A8H7HM45"/>
<gene>
    <name evidence="2" type="ORF">RHS03_08126</name>
</gene>
<dbReference type="InterPro" id="IPR004242">
    <property type="entry name" value="Transposase_21"/>
</dbReference>
<evidence type="ECO:0000313" key="3">
    <source>
        <dbReference type="Proteomes" id="UP000602905"/>
    </source>
</evidence>
<dbReference type="OrthoDB" id="6613063at2759"/>
<feature type="compositionally biased region" description="Pro residues" evidence="1">
    <location>
        <begin position="762"/>
        <end position="772"/>
    </location>
</feature>
<comment type="caution">
    <text evidence="2">The sequence shown here is derived from an EMBL/GenBank/DDBJ whole genome shotgun (WGS) entry which is preliminary data.</text>
</comment>
<feature type="non-terminal residue" evidence="2">
    <location>
        <position position="772"/>
    </location>
</feature>
<name>A0A8H7HM45_9AGAM</name>
<protein>
    <submittedName>
        <fullName evidence="2">Transposase family tnp2</fullName>
    </submittedName>
</protein>
<feature type="region of interest" description="Disordered" evidence="1">
    <location>
        <begin position="673"/>
        <end position="772"/>
    </location>
</feature>
<accession>A0A8H7HM45</accession>
<dbReference type="Proteomes" id="UP000602905">
    <property type="component" value="Unassembled WGS sequence"/>
</dbReference>
<dbReference type="Pfam" id="PF02992">
    <property type="entry name" value="Transposase_21"/>
    <property type="match status" value="1"/>
</dbReference>
<dbReference type="PANTHER" id="PTHR46579:SF1">
    <property type="entry name" value="F5_8 TYPE C DOMAIN-CONTAINING PROTEIN"/>
    <property type="match status" value="1"/>
</dbReference>
<proteinExistence type="predicted"/>
<feature type="compositionally biased region" description="Polar residues" evidence="1">
    <location>
        <begin position="680"/>
        <end position="693"/>
    </location>
</feature>
<sequence length="772" mass="87270">MLYWSEFQWSGTHVRDVFDAVLYELLCATHVVVNGVEQPYRHFEDFQELALAIALDGMGPFKQQNHSCWPILIIIYNFPPKIQTHLSNMICTGIIPGPHSPKDLNSFLQPLINKLVELSQGVEAVDVVNKEVFALCAHILAAFGDLPAIAKLMEFVGHNGHFPCRLCKIMSILGCTAKNASHLYCPLHCSDNTGLDPYELPLRTHKECLKDGYNVLQAPNNTARANLATDCGIKGVTLLAKLLSIRIPNLFPVEAMHLVWINLIPQLADLWRKKFNGIDSGFEDYLINALVWNSMGDMCVDSLHSTPSSFGCPIPHFRNRSHFTAESWSCWATHAAPNLLRLNLMNKCTNHAVDRSELPAIHQGFIEWVEDFKQIYYQHNPERIQRLGPLPGYWAFPMEQYCSFIGALVKSQRFPYANIAWRVCNVAQLCIICKIYNLRNMISFGQTQASTKEDLKTEMREGDKFKNYPNQIFLTPQAKALTVTPELRAQISKYLATTYEVQIGKKLALELIPNTLQQWGQMQITQGGNLIQAQGYHKLQWDGRNASFVWYELLANRLAHLPRATPNFVPTSYYGQLQYLFKLPLKPKSVVNPSKDGSKYLILAFILEAPVVIEDAYKYRVTWYKGKLGSGEVVNALTIQCAIGQIQDNKRWWIIDRIYTCYTLDEQLPGNPTLIHASDPSAQIQTPQISPTPNEECKSDPWPQIQPLQKCPTPKKPKNPTPKQKSNPSRNSDPWGLQTSNPQEKVQPSRGFGFKKPNPSQNNPPAPGSGFS</sequence>
<reference evidence="2" key="1">
    <citation type="submission" date="2020-09" db="EMBL/GenBank/DDBJ databases">
        <title>Comparative genome analyses of four rice-infecting Rhizoctonia solani isolates reveal extensive enrichment of homogalacturonan modification genes.</title>
        <authorList>
            <person name="Lee D.-Y."/>
            <person name="Jeon J."/>
            <person name="Kim K.-T."/>
            <person name="Cheong K."/>
            <person name="Song H."/>
            <person name="Choi G."/>
            <person name="Ko J."/>
            <person name="Opiyo S.O."/>
            <person name="Zuo S."/>
            <person name="Madhav S."/>
            <person name="Lee Y.-H."/>
            <person name="Wang G.-L."/>
        </authorList>
    </citation>
    <scope>NUCLEOTIDE SEQUENCE</scope>
    <source>
        <strain evidence="2">AG1-IA WGL</strain>
    </source>
</reference>